<feature type="region of interest" description="Disordered" evidence="1">
    <location>
        <begin position="106"/>
        <end position="127"/>
    </location>
</feature>
<gene>
    <name evidence="3" type="ORF">PLOB_00029336</name>
</gene>
<feature type="domain" description="BEN" evidence="2">
    <location>
        <begin position="445"/>
        <end position="545"/>
    </location>
</feature>
<evidence type="ECO:0000313" key="3">
    <source>
        <dbReference type="EMBL" id="CAH3122320.1"/>
    </source>
</evidence>
<dbReference type="Proteomes" id="UP001159405">
    <property type="component" value="Unassembled WGS sequence"/>
</dbReference>
<accession>A0ABN8NU66</accession>
<keyword evidence="4" id="KW-1185">Reference proteome</keyword>
<dbReference type="Pfam" id="PF10523">
    <property type="entry name" value="BEN"/>
    <property type="match status" value="1"/>
</dbReference>
<feature type="compositionally biased region" description="Pro residues" evidence="1">
    <location>
        <begin position="107"/>
        <end position="124"/>
    </location>
</feature>
<dbReference type="InterPro" id="IPR018379">
    <property type="entry name" value="BEN_domain"/>
</dbReference>
<protein>
    <recommendedName>
        <fullName evidence="2">BEN domain-containing protein</fullName>
    </recommendedName>
</protein>
<feature type="region of interest" description="Disordered" evidence="1">
    <location>
        <begin position="402"/>
        <end position="443"/>
    </location>
</feature>
<comment type="caution">
    <text evidence="3">The sequence shown here is derived from an EMBL/GenBank/DDBJ whole genome shotgun (WGS) entry which is preliminary data.</text>
</comment>
<feature type="compositionally biased region" description="Polar residues" evidence="1">
    <location>
        <begin position="402"/>
        <end position="430"/>
    </location>
</feature>
<dbReference type="SMART" id="SM01025">
    <property type="entry name" value="BEN"/>
    <property type="match status" value="1"/>
</dbReference>
<evidence type="ECO:0000313" key="4">
    <source>
        <dbReference type="Proteomes" id="UP001159405"/>
    </source>
</evidence>
<proteinExistence type="predicted"/>
<dbReference type="PROSITE" id="PS51457">
    <property type="entry name" value="BEN"/>
    <property type="match status" value="1"/>
</dbReference>
<feature type="compositionally biased region" description="Basic and acidic residues" evidence="1">
    <location>
        <begin position="26"/>
        <end position="37"/>
    </location>
</feature>
<feature type="non-terminal residue" evidence="3">
    <location>
        <position position="1"/>
    </location>
</feature>
<evidence type="ECO:0000259" key="2">
    <source>
        <dbReference type="PROSITE" id="PS51457"/>
    </source>
</evidence>
<reference evidence="3 4" key="1">
    <citation type="submission" date="2022-05" db="EMBL/GenBank/DDBJ databases">
        <authorList>
            <consortium name="Genoscope - CEA"/>
            <person name="William W."/>
        </authorList>
    </citation>
    <scope>NUCLEOTIDE SEQUENCE [LARGE SCALE GENOMIC DNA]</scope>
</reference>
<feature type="compositionally biased region" description="Basic residues" evidence="1">
    <location>
        <begin position="38"/>
        <end position="49"/>
    </location>
</feature>
<dbReference type="EMBL" id="CALNXK010000037">
    <property type="protein sequence ID" value="CAH3122320.1"/>
    <property type="molecule type" value="Genomic_DNA"/>
</dbReference>
<sequence>RSFTCNNSSNAVTSFCRSMSDSGVEQEIRCDATVDPKKKGKPRKGRPRKALVQASDIPTTQLLMPPTAVQAPSQTVPQGAQTVVQPLQTLYQPLQAVLHPQQTILSPPQPMAQPPQTVPHPPHTLQPQQAPQVLLQPPQTVLQPPPAILQPPQAVLQHPSVLVPQPPKPGLSENNPPPSSFVQFSAFPNTFSSPVLNSALQAPIQQAVPTTMANTNSQTSTMSLLNALHDEKLGLLLPVIVRMEHKMDQLMAMMGQMGSQLNSIIMGNQSNVSLTGRHANTGIMGSQSNAPVVGNQSNAATVGKQSNAVVMGKQSNAEVVRNQSNVAITWSQSDGTTTGNQPNTAMFGSQSNATVAGTQNSTALNINNPVNSHLGSNNNVDLTPSNARQANSVTIEAQAIYTTDGPQSNVPSNETSSVLNESPTHIQTRSQRNKDKSSNERVVTGSSNLPAFYMSKEYLTALKTKSTSAKNFAVRLMRELFTKVELEGKNISGSRGKDQVDPERIKTIKELVFKMYNTLPEDMDLEWRNCRKAMDSFLRSKKHRELGEQRAQQNAELLNSLSMGTLNSEQTDE</sequence>
<feature type="region of interest" description="Disordered" evidence="1">
    <location>
        <begin position="21"/>
        <end position="50"/>
    </location>
</feature>
<name>A0ABN8NU66_9CNID</name>
<dbReference type="InterPro" id="IPR033583">
    <property type="entry name" value="BEND3"/>
</dbReference>
<evidence type="ECO:0000256" key="1">
    <source>
        <dbReference type="SAM" id="MobiDB-lite"/>
    </source>
</evidence>
<dbReference type="PANTHER" id="PTHR28665">
    <property type="entry name" value="BEN DOMAIN-CONTAINING PROTEIN 3"/>
    <property type="match status" value="1"/>
</dbReference>
<organism evidence="3 4">
    <name type="scientific">Porites lobata</name>
    <dbReference type="NCBI Taxonomy" id="104759"/>
    <lineage>
        <taxon>Eukaryota</taxon>
        <taxon>Metazoa</taxon>
        <taxon>Cnidaria</taxon>
        <taxon>Anthozoa</taxon>
        <taxon>Hexacorallia</taxon>
        <taxon>Scleractinia</taxon>
        <taxon>Fungiina</taxon>
        <taxon>Poritidae</taxon>
        <taxon>Porites</taxon>
    </lineage>
</organism>
<dbReference type="PANTHER" id="PTHR28665:SF1">
    <property type="entry name" value="BEN DOMAIN-CONTAINING PROTEIN 3"/>
    <property type="match status" value="1"/>
</dbReference>